<feature type="transmembrane region" description="Helical" evidence="13">
    <location>
        <begin position="184"/>
        <end position="207"/>
    </location>
</feature>
<evidence type="ECO:0000313" key="14">
    <source>
        <dbReference type="EMBL" id="MYL18706.1"/>
    </source>
</evidence>
<dbReference type="NCBIfam" id="NF003243">
    <property type="entry name" value="PRK04201.1"/>
    <property type="match status" value="1"/>
</dbReference>
<keyword evidence="6" id="KW-0479">Metal-binding</keyword>
<evidence type="ECO:0000256" key="10">
    <source>
        <dbReference type="ARBA" id="ARBA00023004"/>
    </source>
</evidence>
<dbReference type="OrthoDB" id="9787346at2"/>
<dbReference type="Pfam" id="PF02535">
    <property type="entry name" value="Zip"/>
    <property type="match status" value="1"/>
</dbReference>
<keyword evidence="9 13" id="KW-1133">Transmembrane helix</keyword>
<dbReference type="HAMAP" id="MF_00548">
    <property type="entry name" value="ZupT"/>
    <property type="match status" value="1"/>
</dbReference>
<evidence type="ECO:0000256" key="12">
    <source>
        <dbReference type="ARBA" id="ARBA00023136"/>
    </source>
</evidence>
<keyword evidence="12 13" id="KW-0472">Membrane</keyword>
<dbReference type="GO" id="GO:0005385">
    <property type="term" value="F:zinc ion transmembrane transporter activity"/>
    <property type="evidence" value="ECO:0007669"/>
    <property type="project" value="UniProtKB-UniRule"/>
</dbReference>
<feature type="binding site" description="M1 metal binding site" evidence="13">
    <location>
        <position position="166"/>
    </location>
    <ligand>
        <name>Zn(2+)</name>
        <dbReference type="ChEBI" id="CHEBI:29105"/>
    </ligand>
</feature>
<organism evidence="14 15">
    <name type="scientific">Halobacillus litoralis</name>
    <dbReference type="NCBI Taxonomy" id="45668"/>
    <lineage>
        <taxon>Bacteria</taxon>
        <taxon>Bacillati</taxon>
        <taxon>Bacillota</taxon>
        <taxon>Bacilli</taxon>
        <taxon>Bacillales</taxon>
        <taxon>Bacillaceae</taxon>
        <taxon>Halobacillus</taxon>
    </lineage>
</organism>
<keyword evidence="7 13" id="KW-0862">Zinc</keyword>
<evidence type="ECO:0000256" key="11">
    <source>
        <dbReference type="ARBA" id="ARBA00023065"/>
    </source>
</evidence>
<feature type="transmembrane region" description="Helical" evidence="13">
    <location>
        <begin position="151"/>
        <end position="177"/>
    </location>
</feature>
<keyword evidence="8 13" id="KW-0864">Zinc transport</keyword>
<keyword evidence="3 13" id="KW-0813">Transport</keyword>
<comment type="caution">
    <text evidence="13">Lacks conserved residue(s) required for the propagation of feature annotation.</text>
</comment>
<dbReference type="EMBL" id="WMET01000001">
    <property type="protein sequence ID" value="MYL18706.1"/>
    <property type="molecule type" value="Genomic_DNA"/>
</dbReference>
<protein>
    <recommendedName>
        <fullName evidence="13">Zinc transporter ZupT</fullName>
    </recommendedName>
</protein>
<evidence type="ECO:0000256" key="6">
    <source>
        <dbReference type="ARBA" id="ARBA00022723"/>
    </source>
</evidence>
<feature type="binding site" description="M1 metal binding site" evidence="13">
    <location>
        <position position="137"/>
    </location>
    <ligand>
        <name>Zn(2+)</name>
        <dbReference type="ChEBI" id="CHEBI:29105"/>
    </ligand>
</feature>
<feature type="binding site" description="M2 metal binding site" evidence="13">
    <location>
        <position position="163"/>
    </location>
    <ligand>
        <name>Fe(2+)</name>
        <dbReference type="ChEBI" id="CHEBI:29033"/>
    </ligand>
</feature>
<feature type="binding site" description="M2 metal binding site" evidence="13">
    <location>
        <position position="166"/>
    </location>
    <ligand>
        <name>Fe(2+)</name>
        <dbReference type="ChEBI" id="CHEBI:29033"/>
    </ligand>
</feature>
<dbReference type="PANTHER" id="PTHR11040:SF205">
    <property type="entry name" value="ZINC TRANSPORTER ZUPT"/>
    <property type="match status" value="1"/>
</dbReference>
<sequence length="266" mass="28478">MENLLLAFGLTLFAGLATGVGSILAFFTSTTNTRFLSLSLGFSAGVMIYVSMIEIFFKAQDSLISALGNEMGQWITVVSFFGGMLLIALIDKWIPKAGNPHEVKKVEDMTQDKQKDRDLLKMGTFTALAIAIHNFPEGIATFTAALNDPALGIAIATAIAIHNIPEGIAVSVPIYFATGDKKKAFNLSFLSGLSEPVGAILAYLVLMPFLNDMIFGILFAGVAGIMVFISLDELLPASRRYGEPHLSIYGVVAGMAVMALSLLLFI</sequence>
<comment type="similarity">
    <text evidence="2 13">Belongs to the ZIP transporter (TC 2.A.5) family. ZupT subfamily.</text>
</comment>
<dbReference type="RefSeq" id="WP_160835157.1">
    <property type="nucleotide sequence ID" value="NZ_JAIVAK010000008.1"/>
</dbReference>
<evidence type="ECO:0000256" key="2">
    <source>
        <dbReference type="ARBA" id="ARBA00009703"/>
    </source>
</evidence>
<name>A0A845DMR1_9BACI</name>
<dbReference type="InterPro" id="IPR023498">
    <property type="entry name" value="Zn_transptr_ZupT"/>
</dbReference>
<dbReference type="Proteomes" id="UP000460949">
    <property type="component" value="Unassembled WGS sequence"/>
</dbReference>
<dbReference type="AlphaFoldDB" id="A0A845DMR1"/>
<feature type="binding site" description="M1 metal binding site" evidence="13">
    <location>
        <position position="162"/>
    </location>
    <ligand>
        <name>Zn(2+)</name>
        <dbReference type="ChEBI" id="CHEBI:29105"/>
    </ligand>
</feature>
<dbReference type="InterPro" id="IPR003689">
    <property type="entry name" value="ZIP"/>
</dbReference>
<feature type="transmembrane region" description="Helical" evidence="13">
    <location>
        <begin position="71"/>
        <end position="90"/>
    </location>
</feature>
<dbReference type="GO" id="GO:0046872">
    <property type="term" value="F:metal ion binding"/>
    <property type="evidence" value="ECO:0007669"/>
    <property type="project" value="UniProtKB-KW"/>
</dbReference>
<feature type="binding site" description="M2 metal binding site" evidence="13">
    <location>
        <position position="137"/>
    </location>
    <ligand>
        <name>Fe(2+)</name>
        <dbReference type="ChEBI" id="CHEBI:29033"/>
    </ligand>
</feature>
<evidence type="ECO:0000313" key="15">
    <source>
        <dbReference type="Proteomes" id="UP000460949"/>
    </source>
</evidence>
<evidence type="ECO:0000256" key="9">
    <source>
        <dbReference type="ARBA" id="ARBA00022989"/>
    </source>
</evidence>
<accession>A0A845DMR1</accession>
<evidence type="ECO:0000256" key="8">
    <source>
        <dbReference type="ARBA" id="ARBA00022906"/>
    </source>
</evidence>
<keyword evidence="4 13" id="KW-1003">Cell membrane</keyword>
<keyword evidence="11 13" id="KW-0406">Ion transport</keyword>
<evidence type="ECO:0000256" key="7">
    <source>
        <dbReference type="ARBA" id="ARBA00022833"/>
    </source>
</evidence>
<keyword evidence="5 13" id="KW-0812">Transmembrane</keyword>
<reference evidence="14 15" key="1">
    <citation type="submission" date="2019-11" db="EMBL/GenBank/DDBJ databases">
        <title>Genome sequences of 17 halophilic strains isolated from different environments.</title>
        <authorList>
            <person name="Furrow R.E."/>
        </authorList>
    </citation>
    <scope>NUCLEOTIDE SEQUENCE [LARGE SCALE GENOMIC DNA]</scope>
    <source>
        <strain evidence="14 15">22511_23_Filter</strain>
    </source>
</reference>
<dbReference type="GO" id="GO:0005886">
    <property type="term" value="C:plasma membrane"/>
    <property type="evidence" value="ECO:0007669"/>
    <property type="project" value="UniProtKB-SubCell"/>
</dbReference>
<gene>
    <name evidence="13 14" type="primary">zupT</name>
    <name evidence="14" type="ORF">GLW04_02325</name>
</gene>
<comment type="catalytic activity">
    <reaction evidence="13">
        <text>Zn(2+)(in) = Zn(2+)(out)</text>
        <dbReference type="Rhea" id="RHEA:29351"/>
        <dbReference type="ChEBI" id="CHEBI:29105"/>
    </reaction>
</comment>
<comment type="caution">
    <text evidence="14">The sequence shown here is derived from an EMBL/GenBank/DDBJ whole genome shotgun (WGS) entry which is preliminary data.</text>
</comment>
<comment type="subcellular location">
    <subcellularLocation>
        <location evidence="1 13">Cell membrane</location>
        <topology evidence="1 13">Multi-pass membrane protein</topology>
    </subcellularLocation>
</comment>
<keyword evidence="10" id="KW-0408">Iron</keyword>
<evidence type="ECO:0000256" key="5">
    <source>
        <dbReference type="ARBA" id="ARBA00022692"/>
    </source>
</evidence>
<feature type="binding site" description="M2 metal binding site" evidence="13">
    <location>
        <position position="134"/>
    </location>
    <ligand>
        <name>Fe(2+)</name>
        <dbReference type="ChEBI" id="CHEBI:29033"/>
    </ligand>
</feature>
<comment type="function">
    <text evidence="13">Mediates zinc uptake. May also transport other divalent cations.</text>
</comment>
<evidence type="ECO:0000256" key="4">
    <source>
        <dbReference type="ARBA" id="ARBA00022475"/>
    </source>
</evidence>
<evidence type="ECO:0000256" key="13">
    <source>
        <dbReference type="HAMAP-Rule" id="MF_00548"/>
    </source>
</evidence>
<feature type="transmembrane region" description="Helical" evidence="13">
    <location>
        <begin position="246"/>
        <end position="265"/>
    </location>
</feature>
<feature type="transmembrane region" description="Helical" evidence="13">
    <location>
        <begin position="35"/>
        <end position="59"/>
    </location>
</feature>
<dbReference type="PANTHER" id="PTHR11040">
    <property type="entry name" value="ZINC/IRON TRANSPORTER"/>
    <property type="match status" value="1"/>
</dbReference>
<evidence type="ECO:0000256" key="3">
    <source>
        <dbReference type="ARBA" id="ARBA00022448"/>
    </source>
</evidence>
<feature type="binding site" description="M2 metal binding site" evidence="13">
    <location>
        <position position="195"/>
    </location>
    <ligand>
        <name>Fe(2+)</name>
        <dbReference type="ChEBI" id="CHEBI:29033"/>
    </ligand>
</feature>
<feature type="transmembrane region" description="Helical" evidence="13">
    <location>
        <begin position="213"/>
        <end position="234"/>
    </location>
</feature>
<evidence type="ECO:0000256" key="1">
    <source>
        <dbReference type="ARBA" id="ARBA00004651"/>
    </source>
</evidence>
<proteinExistence type="inferred from homology"/>